<feature type="active site" description="Proton acceptor" evidence="5">
    <location>
        <position position="162"/>
    </location>
</feature>
<feature type="binding site" evidence="6">
    <location>
        <position position="167"/>
    </location>
    <ligand>
        <name>Mg(2+)</name>
        <dbReference type="ChEBI" id="CHEBI:18420"/>
    </ligand>
</feature>
<dbReference type="PANTHER" id="PTHR44329">
    <property type="entry name" value="SERINE/THREONINE-PROTEIN KINASE TNNI3K-RELATED"/>
    <property type="match status" value="1"/>
</dbReference>
<keyword evidence="2" id="KW-0547">Nucleotide-binding</keyword>
<feature type="domain" description="Protein kinase" evidence="7">
    <location>
        <begin position="37"/>
        <end position="308"/>
    </location>
</feature>
<dbReference type="InterPro" id="IPR001245">
    <property type="entry name" value="Ser-Thr/Tyr_kinase_cat_dom"/>
</dbReference>
<gene>
    <name evidence="8" type="ORF">NSCI0253_LOCUS13259</name>
</gene>
<keyword evidence="6" id="KW-0460">Magnesium</keyword>
<dbReference type="GO" id="GO:0046872">
    <property type="term" value="F:metal ion binding"/>
    <property type="evidence" value="ECO:0007669"/>
    <property type="project" value="UniProtKB-KW"/>
</dbReference>
<dbReference type="PROSITE" id="PS50011">
    <property type="entry name" value="PROTEIN_KINASE_DOM"/>
    <property type="match status" value="1"/>
</dbReference>
<name>A0A7S1F2J1_NOCSC</name>
<dbReference type="PROSITE" id="PS00108">
    <property type="entry name" value="PROTEIN_KINASE_ST"/>
    <property type="match status" value="1"/>
</dbReference>
<evidence type="ECO:0000259" key="7">
    <source>
        <dbReference type="PROSITE" id="PS50011"/>
    </source>
</evidence>
<dbReference type="AlphaFoldDB" id="A0A7S1F2J1"/>
<feature type="binding site" evidence="6">
    <location>
        <position position="187"/>
    </location>
    <ligand>
        <name>Mg(2+)</name>
        <dbReference type="ChEBI" id="CHEBI:18420"/>
    </ligand>
</feature>
<dbReference type="EMBL" id="HBFQ01018930">
    <property type="protein sequence ID" value="CAD8838911.1"/>
    <property type="molecule type" value="Transcribed_RNA"/>
</dbReference>
<keyword evidence="6" id="KW-0479">Metal-binding</keyword>
<dbReference type="Pfam" id="PF07714">
    <property type="entry name" value="PK_Tyr_Ser-Thr"/>
    <property type="match status" value="1"/>
</dbReference>
<keyword evidence="3" id="KW-0418">Kinase</keyword>
<keyword evidence="4" id="KW-0067">ATP-binding</keyword>
<evidence type="ECO:0000256" key="6">
    <source>
        <dbReference type="PIRSR" id="PIRSR000615-3"/>
    </source>
</evidence>
<organism evidence="8">
    <name type="scientific">Noctiluca scintillans</name>
    <name type="common">Sea sparkle</name>
    <name type="synonym">Red tide dinoflagellate</name>
    <dbReference type="NCBI Taxonomy" id="2966"/>
    <lineage>
        <taxon>Eukaryota</taxon>
        <taxon>Sar</taxon>
        <taxon>Alveolata</taxon>
        <taxon>Dinophyceae</taxon>
        <taxon>Noctilucales</taxon>
        <taxon>Noctilucaceae</taxon>
        <taxon>Noctiluca</taxon>
    </lineage>
</organism>
<dbReference type="SUPFAM" id="SSF56112">
    <property type="entry name" value="Protein kinase-like (PK-like)"/>
    <property type="match status" value="1"/>
</dbReference>
<dbReference type="InterPro" id="IPR000719">
    <property type="entry name" value="Prot_kinase_dom"/>
</dbReference>
<protein>
    <recommendedName>
        <fullName evidence="7">Protein kinase domain-containing protein</fullName>
    </recommendedName>
</protein>
<dbReference type="PIRSF" id="PIRSF000615">
    <property type="entry name" value="TyrPK_CSF1-R"/>
    <property type="match status" value="1"/>
</dbReference>
<dbReference type="Gene3D" id="1.10.510.10">
    <property type="entry name" value="Transferase(Phosphotransferase) domain 1"/>
    <property type="match status" value="1"/>
</dbReference>
<dbReference type="PANTHER" id="PTHR44329:SF288">
    <property type="entry name" value="MITOGEN-ACTIVATED PROTEIN KINASE KINASE KINASE 20"/>
    <property type="match status" value="1"/>
</dbReference>
<dbReference type="SMART" id="SM00220">
    <property type="entry name" value="S_TKc"/>
    <property type="match status" value="1"/>
</dbReference>
<evidence type="ECO:0000256" key="1">
    <source>
        <dbReference type="ARBA" id="ARBA00022679"/>
    </source>
</evidence>
<dbReference type="InterPro" id="IPR051681">
    <property type="entry name" value="Ser/Thr_Kinases-Pseudokinases"/>
</dbReference>
<reference evidence="8" key="1">
    <citation type="submission" date="2021-01" db="EMBL/GenBank/DDBJ databases">
        <authorList>
            <person name="Corre E."/>
            <person name="Pelletier E."/>
            <person name="Niang G."/>
            <person name="Scheremetjew M."/>
            <person name="Finn R."/>
            <person name="Kale V."/>
            <person name="Holt S."/>
            <person name="Cochrane G."/>
            <person name="Meng A."/>
            <person name="Brown T."/>
            <person name="Cohen L."/>
        </authorList>
    </citation>
    <scope>NUCLEOTIDE SEQUENCE</scope>
</reference>
<evidence type="ECO:0000256" key="4">
    <source>
        <dbReference type="ARBA" id="ARBA00022840"/>
    </source>
</evidence>
<dbReference type="InterPro" id="IPR011009">
    <property type="entry name" value="Kinase-like_dom_sf"/>
</dbReference>
<evidence type="ECO:0000256" key="2">
    <source>
        <dbReference type="ARBA" id="ARBA00022741"/>
    </source>
</evidence>
<proteinExistence type="predicted"/>
<evidence type="ECO:0000313" key="8">
    <source>
        <dbReference type="EMBL" id="CAD8838911.1"/>
    </source>
</evidence>
<evidence type="ECO:0000256" key="5">
    <source>
        <dbReference type="PIRSR" id="PIRSR000615-1"/>
    </source>
</evidence>
<evidence type="ECO:0000256" key="3">
    <source>
        <dbReference type="ARBA" id="ARBA00022777"/>
    </source>
</evidence>
<sequence>MDAFGLPLKPDANADNTHIVRNELQAARFSTVKISELVVVGLLGSGGQGDVYKAEWIRKFFSSTSSIVVAVKRLHPNLGPLVRDREAVTMMAQHKNLVTCFDVTHEVPYLIVSEFCAGGSLHSLLYVSSYDLTARQSVTILHDVASGMNYLHNQTPPIVHRDMKSSNILLTSCITSPDQEPCAKLSDFGLSRNTDPMPNNGMTKNVGTWRWMAPEVIDVTGDYDERADIFSFAMVLFEVMQREVPYAEIRDDDDPRISMHICILQRRPRIGNLPQHFPAVLPELMKRCWNTDADLRPTAAELQMHFASLLATL</sequence>
<dbReference type="GO" id="GO:0004674">
    <property type="term" value="F:protein serine/threonine kinase activity"/>
    <property type="evidence" value="ECO:0007669"/>
    <property type="project" value="TreeGrafter"/>
</dbReference>
<dbReference type="InterPro" id="IPR008271">
    <property type="entry name" value="Ser/Thr_kinase_AS"/>
</dbReference>
<accession>A0A7S1F2J1</accession>
<dbReference type="GO" id="GO:0005524">
    <property type="term" value="F:ATP binding"/>
    <property type="evidence" value="ECO:0007669"/>
    <property type="project" value="UniProtKB-KW"/>
</dbReference>
<keyword evidence="1" id="KW-0808">Transferase</keyword>